<dbReference type="RefSeq" id="WP_094014894.1">
    <property type="nucleotide sequence ID" value="NZ_NMQW01000015.1"/>
</dbReference>
<comment type="caution">
    <text evidence="2">The sequence shown here is derived from an EMBL/GenBank/DDBJ whole genome shotgun (WGS) entry which is preliminary data.</text>
</comment>
<organism evidence="2 3">
    <name type="scientific">Paenibacillus rigui</name>
    <dbReference type="NCBI Taxonomy" id="554312"/>
    <lineage>
        <taxon>Bacteria</taxon>
        <taxon>Bacillati</taxon>
        <taxon>Bacillota</taxon>
        <taxon>Bacilli</taxon>
        <taxon>Bacillales</taxon>
        <taxon>Paenibacillaceae</taxon>
        <taxon>Paenibacillus</taxon>
    </lineage>
</organism>
<feature type="transmembrane region" description="Helical" evidence="1">
    <location>
        <begin position="60"/>
        <end position="80"/>
    </location>
</feature>
<evidence type="ECO:0000313" key="3">
    <source>
        <dbReference type="Proteomes" id="UP000215509"/>
    </source>
</evidence>
<evidence type="ECO:0000256" key="1">
    <source>
        <dbReference type="SAM" id="Phobius"/>
    </source>
</evidence>
<gene>
    <name evidence="2" type="ORF">CF651_10945</name>
</gene>
<evidence type="ECO:0000313" key="2">
    <source>
        <dbReference type="EMBL" id="OXM86439.1"/>
    </source>
</evidence>
<name>A0A229UU53_9BACL</name>
<keyword evidence="1" id="KW-1133">Transmembrane helix</keyword>
<sequence length="91" mass="10629">MSTLSLSKNYKACKKYVNRQVRVRTASGTYQGKIVKVDKEKVYLQLSKPHGVKNRNQAHISFFPAILPLVLFDLLVIVLLDTKRPRRRWCR</sequence>
<keyword evidence="1" id="KW-0472">Membrane</keyword>
<reference evidence="2 3" key="1">
    <citation type="submission" date="2017-07" db="EMBL/GenBank/DDBJ databases">
        <title>Genome sequencing and assembly of Paenibacillus rigui.</title>
        <authorList>
            <person name="Mayilraj S."/>
        </authorList>
    </citation>
    <scope>NUCLEOTIDE SEQUENCE [LARGE SCALE GENOMIC DNA]</scope>
    <source>
        <strain evidence="2 3">JCM 16352</strain>
    </source>
</reference>
<dbReference type="Proteomes" id="UP000215509">
    <property type="component" value="Unassembled WGS sequence"/>
</dbReference>
<keyword evidence="3" id="KW-1185">Reference proteome</keyword>
<dbReference type="EMBL" id="NMQW01000015">
    <property type="protein sequence ID" value="OXM86439.1"/>
    <property type="molecule type" value="Genomic_DNA"/>
</dbReference>
<proteinExistence type="predicted"/>
<keyword evidence="1" id="KW-0812">Transmembrane</keyword>
<protein>
    <submittedName>
        <fullName evidence="2">Uncharacterized protein</fullName>
    </submittedName>
</protein>
<dbReference type="OrthoDB" id="2642126at2"/>
<dbReference type="AlphaFoldDB" id="A0A229UU53"/>
<accession>A0A229UU53</accession>